<dbReference type="SUPFAM" id="SSF102405">
    <property type="entry name" value="MCP/YpsA-like"/>
    <property type="match status" value="1"/>
</dbReference>
<dbReference type="Gene3D" id="3.40.50.450">
    <property type="match status" value="1"/>
</dbReference>
<dbReference type="Pfam" id="PF02481">
    <property type="entry name" value="DNA_processg_A"/>
    <property type="match status" value="1"/>
</dbReference>
<accession>A0A7I7PCP4</accession>
<evidence type="ECO:0000313" key="4">
    <source>
        <dbReference type="Proteomes" id="UP000466894"/>
    </source>
</evidence>
<evidence type="ECO:0000256" key="1">
    <source>
        <dbReference type="ARBA" id="ARBA00006525"/>
    </source>
</evidence>
<evidence type="ECO:0000259" key="2">
    <source>
        <dbReference type="Pfam" id="PF02481"/>
    </source>
</evidence>
<proteinExistence type="inferred from homology"/>
<dbReference type="InterPro" id="IPR003488">
    <property type="entry name" value="DprA"/>
</dbReference>
<dbReference type="EMBL" id="AP022583">
    <property type="protein sequence ID" value="BBY06378.1"/>
    <property type="molecule type" value="Genomic_DNA"/>
</dbReference>
<evidence type="ECO:0000313" key="3">
    <source>
        <dbReference type="EMBL" id="BBY06378.1"/>
    </source>
</evidence>
<dbReference type="RefSeq" id="WP_163748002.1">
    <property type="nucleotide sequence ID" value="NZ_AP022583.1"/>
</dbReference>
<sequence>MGTDALARLRYAIAATRFGGGQRTIASRVRAIRMQAFEDVTEALGTEDRQRVEDQAAELTDSGIDAVLLGQDGYPKRLALSPQAPAALFVKGPLELLEQPAIGMCGSRHASSEGLRAAHACADAVSRRGYTVVSGYAKGVDSAAHSAALASGGTTVIVLPEGINRFRIRRGEFQKLWDPQRVAVVSQFAPDQKWFASGAMVRNTVISGLSQALVVVEAGETGGTLAAGEYALQRGQTVWTLQLFDAPAGNKLLIDNGAKVIRSRNHLEAAIDGIDGDDSRQLTLM</sequence>
<protein>
    <recommendedName>
        <fullName evidence="2">Smf/DprA SLOG domain-containing protein</fullName>
    </recommendedName>
</protein>
<dbReference type="PANTHER" id="PTHR43022">
    <property type="entry name" value="PROTEIN SMF"/>
    <property type="match status" value="1"/>
</dbReference>
<name>A0A7I7PCP4_9MYCO</name>
<dbReference type="InterPro" id="IPR057666">
    <property type="entry name" value="DrpA_SLOG"/>
</dbReference>
<dbReference type="Proteomes" id="UP000466894">
    <property type="component" value="Chromosome"/>
</dbReference>
<organism evidence="3 4">
    <name type="scientific">Mycobacterium noviomagense</name>
    <dbReference type="NCBI Taxonomy" id="459858"/>
    <lineage>
        <taxon>Bacteria</taxon>
        <taxon>Bacillati</taxon>
        <taxon>Actinomycetota</taxon>
        <taxon>Actinomycetes</taxon>
        <taxon>Mycobacteriales</taxon>
        <taxon>Mycobacteriaceae</taxon>
        <taxon>Mycobacterium</taxon>
    </lineage>
</organism>
<gene>
    <name evidence="3" type="ORF">MNVI_16960</name>
</gene>
<dbReference type="KEGG" id="mnv:MNVI_16960"/>
<dbReference type="AlphaFoldDB" id="A0A7I7PCP4"/>
<dbReference type="PANTHER" id="PTHR43022:SF1">
    <property type="entry name" value="PROTEIN SMF"/>
    <property type="match status" value="1"/>
</dbReference>
<reference evidence="3 4" key="1">
    <citation type="journal article" date="2019" name="Emerg. Microbes Infect.">
        <title>Comprehensive subspecies identification of 175 nontuberculous mycobacteria species based on 7547 genomic profiles.</title>
        <authorList>
            <person name="Matsumoto Y."/>
            <person name="Kinjo T."/>
            <person name="Motooka D."/>
            <person name="Nabeya D."/>
            <person name="Jung N."/>
            <person name="Uechi K."/>
            <person name="Horii T."/>
            <person name="Iida T."/>
            <person name="Fujita J."/>
            <person name="Nakamura S."/>
        </authorList>
    </citation>
    <scope>NUCLEOTIDE SEQUENCE [LARGE SCALE GENOMIC DNA]</scope>
    <source>
        <strain evidence="3 4">JCM 16367</strain>
    </source>
</reference>
<comment type="similarity">
    <text evidence="1">Belongs to the DprA/Smf family.</text>
</comment>
<dbReference type="GO" id="GO:0009294">
    <property type="term" value="P:DNA-mediated transformation"/>
    <property type="evidence" value="ECO:0007669"/>
    <property type="project" value="InterPro"/>
</dbReference>
<feature type="domain" description="Smf/DprA SLOG" evidence="2">
    <location>
        <begin position="68"/>
        <end position="267"/>
    </location>
</feature>